<dbReference type="InterPro" id="IPR052021">
    <property type="entry name" value="Type-I_RS_S_subunit"/>
</dbReference>
<evidence type="ECO:0000256" key="4">
    <source>
        <dbReference type="SAM" id="Coils"/>
    </source>
</evidence>
<dbReference type="AlphaFoldDB" id="A0A1S8TVY9"/>
<sequence>MVENIPEGYKKTEVGVIPEEWDVTEWENVATGFSSGATPSRAKPEYFNGDIKWVTSGELNYNIIFDTIEKITKDAKDKTNLTILPPGTFLMAITGLEAAGTRGSCGILGTEATTNQSCMAIFSTDKLDTKYLYHYYVFQGENLALKYCQGTKQQSYTGKIVKKLPIIIPQNKEEQIVVANVLSDIDSLISSLEKLIYKKKNIKQGAMQELLTGNKRLEGFSEKWFIVRLGDILKIGHGKLQHDIVDINGKYPILGTGGIIGRTNSYLYNKPSVLIGRKGTIDVPQYMDTPFWTIDTLFYTKLNENVNAKYIYYLFCMLEWAKYNEASGVPSLSAKTIEAIEFNKPSLDEQTAIAQILSDMDTEIEKLNAKLNKYKDIKQGMMQELLTGKRRLI</sequence>
<evidence type="ECO:0000256" key="1">
    <source>
        <dbReference type="ARBA" id="ARBA00010923"/>
    </source>
</evidence>
<feature type="coiled-coil region" evidence="4">
    <location>
        <begin position="357"/>
        <end position="384"/>
    </location>
</feature>
<dbReference type="Proteomes" id="UP000190890">
    <property type="component" value="Unassembled WGS sequence"/>
</dbReference>
<name>A0A1S8TVY9_9CLOT</name>
<dbReference type="Gene3D" id="1.10.287.1120">
    <property type="entry name" value="Bipartite methylase S protein"/>
    <property type="match status" value="2"/>
</dbReference>
<keyword evidence="3" id="KW-0238">DNA-binding</keyword>
<gene>
    <name evidence="6" type="ORF">CLPUN_07620</name>
</gene>
<dbReference type="EMBL" id="LZZM01000043">
    <property type="protein sequence ID" value="OOM81900.1"/>
    <property type="molecule type" value="Genomic_DNA"/>
</dbReference>
<dbReference type="GO" id="GO:0003677">
    <property type="term" value="F:DNA binding"/>
    <property type="evidence" value="ECO:0007669"/>
    <property type="project" value="UniProtKB-KW"/>
</dbReference>
<dbReference type="InterPro" id="IPR000055">
    <property type="entry name" value="Restrct_endonuc_typeI_TRD"/>
</dbReference>
<evidence type="ECO:0000256" key="2">
    <source>
        <dbReference type="ARBA" id="ARBA00022747"/>
    </source>
</evidence>
<evidence type="ECO:0000259" key="5">
    <source>
        <dbReference type="Pfam" id="PF01420"/>
    </source>
</evidence>
<dbReference type="InterPro" id="IPR044946">
    <property type="entry name" value="Restrct_endonuc_typeI_TRD_sf"/>
</dbReference>
<evidence type="ECO:0000313" key="7">
    <source>
        <dbReference type="Proteomes" id="UP000190890"/>
    </source>
</evidence>
<feature type="domain" description="Type I restriction modification DNA specificity" evidence="5">
    <location>
        <begin position="222"/>
        <end position="366"/>
    </location>
</feature>
<dbReference type="SUPFAM" id="SSF116734">
    <property type="entry name" value="DNA methylase specificity domain"/>
    <property type="match status" value="2"/>
</dbReference>
<protein>
    <submittedName>
        <fullName evidence="6">Putative type-1 restriction enzyme specificity protein</fullName>
    </submittedName>
</protein>
<dbReference type="CDD" id="cd17288">
    <property type="entry name" value="RMtype1_S_LlaAI06ORF1089P_TRD1-CR1_like"/>
    <property type="match status" value="1"/>
</dbReference>
<dbReference type="CDD" id="cd17271">
    <property type="entry name" value="RMtype1_S_NmaSCMORF606P_TRD2-CR2_like"/>
    <property type="match status" value="1"/>
</dbReference>
<feature type="domain" description="Type I restriction modification DNA specificity" evidence="5">
    <location>
        <begin position="18"/>
        <end position="194"/>
    </location>
</feature>
<comment type="caution">
    <text evidence="6">The sequence shown here is derived from an EMBL/GenBank/DDBJ whole genome shotgun (WGS) entry which is preliminary data.</text>
</comment>
<comment type="similarity">
    <text evidence="1">Belongs to the type-I restriction system S methylase family.</text>
</comment>
<accession>A0A1S8TVY9</accession>
<dbReference type="Pfam" id="PF01420">
    <property type="entry name" value="Methylase_S"/>
    <property type="match status" value="2"/>
</dbReference>
<proteinExistence type="inferred from homology"/>
<organism evidence="6 7">
    <name type="scientific">Clostridium puniceum</name>
    <dbReference type="NCBI Taxonomy" id="29367"/>
    <lineage>
        <taxon>Bacteria</taxon>
        <taxon>Bacillati</taxon>
        <taxon>Bacillota</taxon>
        <taxon>Clostridia</taxon>
        <taxon>Eubacteriales</taxon>
        <taxon>Clostridiaceae</taxon>
        <taxon>Clostridium</taxon>
    </lineage>
</organism>
<keyword evidence="4" id="KW-0175">Coiled coil</keyword>
<reference evidence="6 7" key="1">
    <citation type="submission" date="2016-05" db="EMBL/GenBank/DDBJ databases">
        <title>Microbial solvent formation.</title>
        <authorList>
            <person name="Poehlein A."/>
            <person name="Montoya Solano J.D."/>
            <person name="Flitsch S."/>
            <person name="Krabben P."/>
            <person name="Duerre P."/>
            <person name="Daniel R."/>
        </authorList>
    </citation>
    <scope>NUCLEOTIDE SEQUENCE [LARGE SCALE GENOMIC DNA]</scope>
    <source>
        <strain evidence="6 7">DSM 2619</strain>
    </source>
</reference>
<dbReference type="PANTHER" id="PTHR30408">
    <property type="entry name" value="TYPE-1 RESTRICTION ENZYME ECOKI SPECIFICITY PROTEIN"/>
    <property type="match status" value="1"/>
</dbReference>
<dbReference type="RefSeq" id="WP_198944284.1">
    <property type="nucleotide sequence ID" value="NZ_LZZM01000043.1"/>
</dbReference>
<dbReference type="STRING" id="29367.CLPUN_07620"/>
<dbReference type="PANTHER" id="PTHR30408:SF12">
    <property type="entry name" value="TYPE I RESTRICTION ENZYME MJAVIII SPECIFICITY SUBUNIT"/>
    <property type="match status" value="1"/>
</dbReference>
<dbReference type="Gene3D" id="3.90.220.20">
    <property type="entry name" value="DNA methylase specificity domains"/>
    <property type="match status" value="2"/>
</dbReference>
<evidence type="ECO:0000313" key="6">
    <source>
        <dbReference type="EMBL" id="OOM81900.1"/>
    </source>
</evidence>
<evidence type="ECO:0000256" key="3">
    <source>
        <dbReference type="ARBA" id="ARBA00023125"/>
    </source>
</evidence>
<dbReference type="GO" id="GO:0009307">
    <property type="term" value="P:DNA restriction-modification system"/>
    <property type="evidence" value="ECO:0007669"/>
    <property type="project" value="UniProtKB-KW"/>
</dbReference>
<keyword evidence="7" id="KW-1185">Reference proteome</keyword>
<keyword evidence="2" id="KW-0680">Restriction system</keyword>